<keyword evidence="9" id="KW-0653">Protein transport</keyword>
<dbReference type="InterPro" id="IPR050053">
    <property type="entry name" value="ATPase_alpha/beta_chains"/>
</dbReference>
<dbReference type="Pfam" id="PF00006">
    <property type="entry name" value="ATP-synt_ab"/>
    <property type="match status" value="1"/>
</dbReference>
<evidence type="ECO:0000256" key="4">
    <source>
        <dbReference type="ARBA" id="ARBA00022448"/>
    </source>
</evidence>
<dbReference type="CDD" id="cd18117">
    <property type="entry name" value="ATP-synt_flagellum-secretory_path_III_N"/>
    <property type="match status" value="1"/>
</dbReference>
<dbReference type="InterPro" id="IPR022425">
    <property type="entry name" value="FliI_clade2"/>
</dbReference>
<evidence type="ECO:0000256" key="6">
    <source>
        <dbReference type="ARBA" id="ARBA00022741"/>
    </source>
</evidence>
<comment type="similarity">
    <text evidence="3">Belongs to the ATPase alpha/beta chains family.</text>
</comment>
<comment type="subcellular location">
    <subcellularLocation>
        <location evidence="2">Cytoplasm</location>
    </subcellularLocation>
    <subcellularLocation>
        <location evidence="1">Membrane</location>
    </subcellularLocation>
</comment>
<dbReference type="GO" id="GO:0005524">
    <property type="term" value="F:ATP binding"/>
    <property type="evidence" value="ECO:0007669"/>
    <property type="project" value="UniProtKB-KW"/>
</dbReference>
<dbReference type="GO" id="GO:0045259">
    <property type="term" value="C:proton-transporting ATP synthase complex"/>
    <property type="evidence" value="ECO:0007669"/>
    <property type="project" value="UniProtKB-KW"/>
</dbReference>
<evidence type="ECO:0000256" key="5">
    <source>
        <dbReference type="ARBA" id="ARBA00022490"/>
    </source>
</evidence>
<keyword evidence="18" id="KW-0282">Flagellum</keyword>
<dbReference type="PANTHER" id="PTHR15184:SF9">
    <property type="entry name" value="SPI-1 TYPE 3 SECRETION SYSTEM ATPASE"/>
    <property type="match status" value="1"/>
</dbReference>
<dbReference type="InterPro" id="IPR027417">
    <property type="entry name" value="P-loop_NTPase"/>
</dbReference>
<dbReference type="InterPro" id="IPR040627">
    <property type="entry name" value="T3SS_ATPase_C"/>
</dbReference>
<dbReference type="FunFam" id="3.40.50.12240:FF:000002">
    <property type="entry name" value="Flagellum-specific ATP synthase FliI"/>
    <property type="match status" value="1"/>
</dbReference>
<evidence type="ECO:0000256" key="11">
    <source>
        <dbReference type="ARBA" id="ARBA00023065"/>
    </source>
</evidence>
<gene>
    <name evidence="18" type="ORF">A3F83_07445</name>
</gene>
<evidence type="ECO:0000256" key="8">
    <source>
        <dbReference type="ARBA" id="ARBA00022840"/>
    </source>
</evidence>
<dbReference type="SMART" id="SM00382">
    <property type="entry name" value="AAA"/>
    <property type="match status" value="1"/>
</dbReference>
<evidence type="ECO:0000256" key="12">
    <source>
        <dbReference type="ARBA" id="ARBA00023136"/>
    </source>
</evidence>
<comment type="catalytic activity">
    <reaction evidence="16">
        <text>ATP + H2O + cellular proteinSide 1 = ADP + phosphate + cellular proteinSide 2.</text>
        <dbReference type="EC" id="7.4.2.8"/>
    </reaction>
</comment>
<evidence type="ECO:0000259" key="17">
    <source>
        <dbReference type="SMART" id="SM00382"/>
    </source>
</evidence>
<keyword evidence="11" id="KW-0406">Ion transport</keyword>
<accession>A0A1F5YLJ5</accession>
<comment type="caution">
    <text evidence="18">The sequence shown here is derived from an EMBL/GenBank/DDBJ whole genome shotgun (WGS) entry which is preliminary data.</text>
</comment>
<dbReference type="Gene3D" id="3.40.50.12240">
    <property type="match status" value="1"/>
</dbReference>
<keyword evidence="12" id="KW-0472">Membrane</keyword>
<name>A0A1F5YLJ5_9BACT</name>
<sequence>MTLPEQTSERRSHFDRFLTSLDHCEDIVLNGKVNRVVGLIIDSIGPAVSLGQICRIRSRDGSREDKAEVVGFKENNVLLMPLGSMEGIAPGCEVIADKSMFSVEAGPSLLGRVLDGLGSPIDGRGPLNLQKRVSAYRQPPSPMERSRINETMPTGIRAIDSLLTCGKGQRVGIFSGSGVGKSVMLGMIARNTGADVNVIALIGERGREVRDFIERDLGEEGLKRSVVIAATSDQPALVRLKGAFVATAIAEYFRDQGMDVMLLMDSITRMAMAQREIGLAVGEPPTTKGYTPSVFAMLPRLVERAGKLERGSITGLYAVLVDGDDMDEPIADAMRSILDGHVVLSRKLASMNHYPAIDVLNSISRVMIDVVSSAHRKKVQALLETLAVYRESEDLINIGAYHPGSNPNIDRAIRTINAVNAFLRQDIDEHTQFAETVEKLEAVYKLILSAGEDEAGEGRIHQPNLMTA</sequence>
<dbReference type="PROSITE" id="PS00152">
    <property type="entry name" value="ATPASE_ALPHA_BETA"/>
    <property type="match status" value="1"/>
</dbReference>
<proteinExistence type="inferred from homology"/>
<keyword evidence="6" id="KW-0547">Nucleotide-binding</keyword>
<dbReference type="NCBIfam" id="TIGR03497">
    <property type="entry name" value="FliI_clade2"/>
    <property type="match status" value="1"/>
</dbReference>
<dbReference type="CDD" id="cd01136">
    <property type="entry name" value="ATPase_flagellum-secretory_path_III"/>
    <property type="match status" value="1"/>
</dbReference>
<dbReference type="GO" id="GO:0044780">
    <property type="term" value="P:bacterial-type flagellum assembly"/>
    <property type="evidence" value="ECO:0007669"/>
    <property type="project" value="InterPro"/>
</dbReference>
<dbReference type="FunFam" id="3.40.50.300:FF:002432">
    <property type="entry name" value="ATP synthase subunit alpha, mitochondrial"/>
    <property type="match status" value="1"/>
</dbReference>
<keyword evidence="5" id="KW-0963">Cytoplasm</keyword>
<reference evidence="18 19" key="1">
    <citation type="journal article" date="2016" name="Nat. Commun.">
        <title>Thousands of microbial genomes shed light on interconnected biogeochemical processes in an aquifer system.</title>
        <authorList>
            <person name="Anantharaman K."/>
            <person name="Brown C.T."/>
            <person name="Hug L.A."/>
            <person name="Sharon I."/>
            <person name="Castelle C.J."/>
            <person name="Probst A.J."/>
            <person name="Thomas B.C."/>
            <person name="Singh A."/>
            <person name="Wilkins M.J."/>
            <person name="Karaoz U."/>
            <person name="Brodie E.L."/>
            <person name="Williams K.H."/>
            <person name="Hubbard S.S."/>
            <person name="Banfield J.F."/>
        </authorList>
    </citation>
    <scope>NUCLEOTIDE SEQUENCE [LARGE SCALE GENOMIC DNA]</scope>
</reference>
<comment type="subunit">
    <text evidence="15">F-type ATPases have 2 components, CF(1) - the catalytic core - and CF(0) - the membrane proton channel. CF(1) has five subunits: alpha(3), beta(3), gamma(1), delta(1), epsilon(1). CF(0) has four main subunits: a(1), b(1), b'(1) and c(9-12).</text>
</comment>
<evidence type="ECO:0000256" key="2">
    <source>
        <dbReference type="ARBA" id="ARBA00004496"/>
    </source>
</evidence>
<dbReference type="GO" id="GO:0030257">
    <property type="term" value="C:type III protein secretion system complex"/>
    <property type="evidence" value="ECO:0007669"/>
    <property type="project" value="InterPro"/>
</dbReference>
<dbReference type="NCBIfam" id="TIGR01026">
    <property type="entry name" value="fliI_yscN"/>
    <property type="match status" value="1"/>
</dbReference>
<dbReference type="Proteomes" id="UP000179129">
    <property type="component" value="Unassembled WGS sequence"/>
</dbReference>
<dbReference type="InterPro" id="IPR020003">
    <property type="entry name" value="ATPase_a/bsu_AS"/>
</dbReference>
<protein>
    <submittedName>
        <fullName evidence="18">Flagellar protein export ATPase FliI</fullName>
    </submittedName>
</protein>
<feature type="domain" description="AAA+ ATPase" evidence="17">
    <location>
        <begin position="167"/>
        <end position="348"/>
    </location>
</feature>
<dbReference type="GO" id="GO:0071973">
    <property type="term" value="P:bacterial-type flagellum-dependent cell motility"/>
    <property type="evidence" value="ECO:0007669"/>
    <property type="project" value="InterPro"/>
</dbReference>
<evidence type="ECO:0000256" key="7">
    <source>
        <dbReference type="ARBA" id="ARBA00022781"/>
    </source>
</evidence>
<evidence type="ECO:0000313" key="18">
    <source>
        <dbReference type="EMBL" id="OGG00974.1"/>
    </source>
</evidence>
<dbReference type="InterPro" id="IPR005714">
    <property type="entry name" value="ATPase_T3SS_FliI/YscN"/>
</dbReference>
<dbReference type="InterPro" id="IPR000194">
    <property type="entry name" value="ATPase_F1/V1/A1_a/bsu_nucl-bd"/>
</dbReference>
<keyword evidence="7" id="KW-0375">Hydrogen ion transport</keyword>
<evidence type="ECO:0000256" key="13">
    <source>
        <dbReference type="ARBA" id="ARBA00023196"/>
    </source>
</evidence>
<dbReference type="GO" id="GO:0030254">
    <property type="term" value="P:protein secretion by the type III secretion system"/>
    <property type="evidence" value="ECO:0007669"/>
    <property type="project" value="InterPro"/>
</dbReference>
<keyword evidence="13" id="KW-0139">CF(1)</keyword>
<dbReference type="EMBL" id="MFIX01000232">
    <property type="protein sequence ID" value="OGG00974.1"/>
    <property type="molecule type" value="Genomic_DNA"/>
</dbReference>
<keyword evidence="14" id="KW-0066">ATP synthesis</keyword>
<dbReference type="AlphaFoldDB" id="A0A1F5YLJ5"/>
<dbReference type="Pfam" id="PF02874">
    <property type="entry name" value="ATP-synt_ab_N"/>
    <property type="match status" value="1"/>
</dbReference>
<keyword evidence="4" id="KW-0813">Transport</keyword>
<keyword evidence="18" id="KW-0966">Cell projection</keyword>
<dbReference type="InterPro" id="IPR003593">
    <property type="entry name" value="AAA+_ATPase"/>
</dbReference>
<dbReference type="STRING" id="1817867.A3F83_07445"/>
<evidence type="ECO:0000256" key="9">
    <source>
        <dbReference type="ARBA" id="ARBA00022927"/>
    </source>
</evidence>
<evidence type="ECO:0000256" key="16">
    <source>
        <dbReference type="ARBA" id="ARBA00034006"/>
    </source>
</evidence>
<dbReference type="InterPro" id="IPR004100">
    <property type="entry name" value="ATPase_F1/V1/A1_a/bsu_N"/>
</dbReference>
<dbReference type="GO" id="GO:0046933">
    <property type="term" value="F:proton-transporting ATP synthase activity, rotational mechanism"/>
    <property type="evidence" value="ECO:0007669"/>
    <property type="project" value="TreeGrafter"/>
</dbReference>
<dbReference type="GO" id="GO:0005737">
    <property type="term" value="C:cytoplasm"/>
    <property type="evidence" value="ECO:0007669"/>
    <property type="project" value="UniProtKB-SubCell"/>
</dbReference>
<dbReference type="SUPFAM" id="SSF52540">
    <property type="entry name" value="P-loop containing nucleoside triphosphate hydrolases"/>
    <property type="match status" value="1"/>
</dbReference>
<keyword evidence="8" id="KW-0067">ATP-binding</keyword>
<dbReference type="GO" id="GO:0008564">
    <property type="term" value="F:protein-exporting ATPase activity"/>
    <property type="evidence" value="ECO:0007669"/>
    <property type="project" value="UniProtKB-EC"/>
</dbReference>
<evidence type="ECO:0000256" key="15">
    <source>
        <dbReference type="ARBA" id="ARBA00026013"/>
    </source>
</evidence>
<keyword evidence="10" id="KW-1278">Translocase</keyword>
<evidence type="ECO:0000256" key="14">
    <source>
        <dbReference type="ARBA" id="ARBA00023310"/>
    </source>
</evidence>
<evidence type="ECO:0000256" key="1">
    <source>
        <dbReference type="ARBA" id="ARBA00004370"/>
    </source>
</evidence>
<evidence type="ECO:0000256" key="10">
    <source>
        <dbReference type="ARBA" id="ARBA00022967"/>
    </source>
</evidence>
<evidence type="ECO:0000256" key="3">
    <source>
        <dbReference type="ARBA" id="ARBA00008936"/>
    </source>
</evidence>
<organism evidence="18 19">
    <name type="scientific">Candidatus Glassbacteria bacterium RIFCSPLOWO2_12_FULL_58_11</name>
    <dbReference type="NCBI Taxonomy" id="1817867"/>
    <lineage>
        <taxon>Bacteria</taxon>
        <taxon>Candidatus Glassiibacteriota</taxon>
    </lineage>
</organism>
<keyword evidence="18" id="KW-0969">Cilium</keyword>
<dbReference type="Pfam" id="PF18269">
    <property type="entry name" value="T3SS_ATPase_C"/>
    <property type="match status" value="1"/>
</dbReference>
<evidence type="ECO:0000313" key="19">
    <source>
        <dbReference type="Proteomes" id="UP000179129"/>
    </source>
</evidence>
<dbReference type="GO" id="GO:0016887">
    <property type="term" value="F:ATP hydrolysis activity"/>
    <property type="evidence" value="ECO:0007669"/>
    <property type="project" value="InterPro"/>
</dbReference>
<dbReference type="PANTHER" id="PTHR15184">
    <property type="entry name" value="ATP SYNTHASE"/>
    <property type="match status" value="1"/>
</dbReference>